<evidence type="ECO:0000313" key="2">
    <source>
        <dbReference type="Proteomes" id="UP000236725"/>
    </source>
</evidence>
<dbReference type="Proteomes" id="UP000236725">
    <property type="component" value="Unassembled WGS sequence"/>
</dbReference>
<dbReference type="EMBL" id="FNVS01000012">
    <property type="protein sequence ID" value="SEG01190.1"/>
    <property type="molecule type" value="Genomic_DNA"/>
</dbReference>
<protein>
    <submittedName>
        <fullName evidence="1">4-amino-4-deoxychorismate lyase</fullName>
    </submittedName>
</protein>
<keyword evidence="2" id="KW-1185">Reference proteome</keyword>
<dbReference type="Gene3D" id="3.30.470.10">
    <property type="match status" value="1"/>
</dbReference>
<sequence>MCRFIETIRIEEGRIYNLPYHNQRLNQTRKAVFGIHTELDLSGIIDSEKCRERTKCRVEYGEEICKVEYFPYNIRPVHSLRLICCDDIDYHYKNTNREQLNDLFAKRGAYDDILIVKNGLVTDTSICNIAFWNGARWVTPAQPLLPGTKRASLLSAGMLVTKDIAIDTLGEYLSYRLFNAMIDFGELEPNINSIGR</sequence>
<dbReference type="InterPro" id="IPR001544">
    <property type="entry name" value="Aminotrans_IV"/>
</dbReference>
<comment type="caution">
    <text evidence="1">The sequence shown here is derived from an EMBL/GenBank/DDBJ whole genome shotgun (WGS) entry which is preliminary data.</text>
</comment>
<dbReference type="InterPro" id="IPR036038">
    <property type="entry name" value="Aminotransferase-like"/>
</dbReference>
<reference evidence="1 2" key="1">
    <citation type="submission" date="2016-10" db="EMBL/GenBank/DDBJ databases">
        <authorList>
            <person name="Varghese N."/>
            <person name="Submissions S."/>
        </authorList>
    </citation>
    <scope>NUCLEOTIDE SEQUENCE [LARGE SCALE GENOMIC DNA]</scope>
    <source>
        <strain evidence="1 2">DSM 29073</strain>
    </source>
</reference>
<dbReference type="AlphaFoldDB" id="A0A8G2FB99"/>
<dbReference type="SUPFAM" id="SSF56752">
    <property type="entry name" value="D-aminoacid aminotransferase-like PLP-dependent enzymes"/>
    <property type="match status" value="1"/>
</dbReference>
<proteinExistence type="predicted"/>
<dbReference type="InterPro" id="IPR043132">
    <property type="entry name" value="BCAT-like_C"/>
</dbReference>
<name>A0A8G2FB99_9BACT</name>
<dbReference type="GO" id="GO:0016829">
    <property type="term" value="F:lyase activity"/>
    <property type="evidence" value="ECO:0007669"/>
    <property type="project" value="UniProtKB-KW"/>
</dbReference>
<dbReference type="RefSeq" id="WP_103983700.1">
    <property type="nucleotide sequence ID" value="NZ_FNVS01000012.1"/>
</dbReference>
<dbReference type="Gene3D" id="3.20.10.10">
    <property type="entry name" value="D-amino Acid Aminotransferase, subunit A, domain 2"/>
    <property type="match status" value="1"/>
</dbReference>
<dbReference type="InterPro" id="IPR043131">
    <property type="entry name" value="BCAT-like_N"/>
</dbReference>
<gene>
    <name evidence="1" type="ORF">SAMN05444001_11224</name>
</gene>
<accession>A0A8G2FB99</accession>
<dbReference type="Pfam" id="PF01063">
    <property type="entry name" value="Aminotran_4"/>
    <property type="match status" value="1"/>
</dbReference>
<organism evidence="1 2">
    <name type="scientific">Parabacteroides chinchillae</name>
    <dbReference type="NCBI Taxonomy" id="871327"/>
    <lineage>
        <taxon>Bacteria</taxon>
        <taxon>Pseudomonadati</taxon>
        <taxon>Bacteroidota</taxon>
        <taxon>Bacteroidia</taxon>
        <taxon>Bacteroidales</taxon>
        <taxon>Tannerellaceae</taxon>
        <taxon>Parabacteroides</taxon>
    </lineage>
</organism>
<keyword evidence="1" id="KW-0456">Lyase</keyword>
<evidence type="ECO:0000313" key="1">
    <source>
        <dbReference type="EMBL" id="SEG01190.1"/>
    </source>
</evidence>